<dbReference type="GO" id="GO:0042973">
    <property type="term" value="F:glucan endo-1,3-beta-D-glucosidase activity"/>
    <property type="evidence" value="ECO:0007669"/>
    <property type="project" value="UniProtKB-EC"/>
</dbReference>
<proteinExistence type="inferred from homology"/>
<evidence type="ECO:0000256" key="9">
    <source>
        <dbReference type="ARBA" id="ARBA00022821"/>
    </source>
</evidence>
<evidence type="ECO:0000256" key="3">
    <source>
        <dbReference type="ARBA" id="ARBA00004635"/>
    </source>
</evidence>
<evidence type="ECO:0000256" key="4">
    <source>
        <dbReference type="ARBA" id="ARBA00008773"/>
    </source>
</evidence>
<keyword evidence="12" id="KW-0325">Glycoprotein</keyword>
<gene>
    <name evidence="18" type="ORF">GOP47_0016011</name>
</gene>
<dbReference type="Proteomes" id="UP000886520">
    <property type="component" value="Chromosome 15"/>
</dbReference>
<sequence>MGGSLLLPILIAHILYITTTDPRADAAIGVNWGTQAAHPLPSQSVIKMLRANKITKVKLFDSDSSVLRALANTGIEVMVAVPNEVLSTLTNAAQANLWVQNNVLRYIPSGTNIRYVAVGNEPFLRAYNGTFIAATYPVLRNIQEALNNNKMGDRVKATVPLNADILQASSVPSETVFRPDISSNIMQIVSYLAENGSPFVINIYPFLSLYGDKNFPVNYAFFSGNGVSPVKDGAYTYTNVFDASYDSLVVALRKAGYDNMTCIVGEIGWPSDGDVNANVNYAQKFNQGFVDHLVSKKGTPLHPNTDIDAYLFSLIDEDMKTIAPGNFERHWGILAYDGRRKYLLKLSGPDGDDLVEVSGVNYMKAQWCILNPNVADRSKLADSIGYACANGDCTELGYGCSCNKYLDESGNASYAFNSYYQRQNQEKGACSFNGLGQIVTKNPSVSNCKFPLQLAFPGTPSSSTSGTPWLRAPLTLLLALLLFLNIIHQVFL</sequence>
<organism evidence="18 19">
    <name type="scientific">Adiantum capillus-veneris</name>
    <name type="common">Maidenhair fern</name>
    <dbReference type="NCBI Taxonomy" id="13818"/>
    <lineage>
        <taxon>Eukaryota</taxon>
        <taxon>Viridiplantae</taxon>
        <taxon>Streptophyta</taxon>
        <taxon>Embryophyta</taxon>
        <taxon>Tracheophyta</taxon>
        <taxon>Polypodiopsida</taxon>
        <taxon>Polypodiidae</taxon>
        <taxon>Polypodiales</taxon>
        <taxon>Pteridineae</taxon>
        <taxon>Pteridaceae</taxon>
        <taxon>Vittarioideae</taxon>
        <taxon>Adiantum</taxon>
    </lineage>
</organism>
<comment type="caution">
    <text evidence="18">The sequence shown here is derived from an EMBL/GenBank/DDBJ whole genome shotgun (WGS) entry which is preliminary data.</text>
</comment>
<keyword evidence="14" id="KW-0326">Glycosidase</keyword>
<evidence type="ECO:0000256" key="11">
    <source>
        <dbReference type="ARBA" id="ARBA00023157"/>
    </source>
</evidence>
<dbReference type="SMART" id="SM00768">
    <property type="entry name" value="X8"/>
    <property type="match status" value="1"/>
</dbReference>
<keyword evidence="8" id="KW-0378">Hydrolase</keyword>
<dbReference type="FunFam" id="3.20.20.80:FF:000008">
    <property type="entry name" value="Glucan endo-1,3-beta-glucosidase 5"/>
    <property type="match status" value="1"/>
</dbReference>
<evidence type="ECO:0000256" key="15">
    <source>
        <dbReference type="RuleBase" id="RU004335"/>
    </source>
</evidence>
<evidence type="ECO:0000259" key="17">
    <source>
        <dbReference type="SMART" id="SM00768"/>
    </source>
</evidence>
<keyword evidence="13" id="KW-0449">Lipoprotein</keyword>
<dbReference type="EC" id="3.2.1.39" evidence="5"/>
<dbReference type="EMBL" id="JABFUD020000015">
    <property type="protein sequence ID" value="KAI5069710.1"/>
    <property type="molecule type" value="Genomic_DNA"/>
</dbReference>
<dbReference type="GO" id="GO:0006952">
    <property type="term" value="P:defense response"/>
    <property type="evidence" value="ECO:0007669"/>
    <property type="project" value="UniProtKB-KW"/>
</dbReference>
<evidence type="ECO:0000256" key="2">
    <source>
        <dbReference type="ARBA" id="ARBA00004236"/>
    </source>
</evidence>
<evidence type="ECO:0000256" key="14">
    <source>
        <dbReference type="ARBA" id="ARBA00023295"/>
    </source>
</evidence>
<keyword evidence="19" id="KW-1185">Reference proteome</keyword>
<accession>A0A9D4UKV0</accession>
<keyword evidence="6" id="KW-1003">Cell membrane</keyword>
<dbReference type="Gene3D" id="3.20.20.80">
    <property type="entry name" value="Glycosidases"/>
    <property type="match status" value="1"/>
</dbReference>
<evidence type="ECO:0000256" key="6">
    <source>
        <dbReference type="ARBA" id="ARBA00022475"/>
    </source>
</evidence>
<dbReference type="InterPro" id="IPR012946">
    <property type="entry name" value="X8"/>
</dbReference>
<evidence type="ECO:0000256" key="12">
    <source>
        <dbReference type="ARBA" id="ARBA00023180"/>
    </source>
</evidence>
<dbReference type="GO" id="GO:0005886">
    <property type="term" value="C:plasma membrane"/>
    <property type="evidence" value="ECO:0007669"/>
    <property type="project" value="UniProtKB-SubCell"/>
</dbReference>
<protein>
    <recommendedName>
        <fullName evidence="5">glucan endo-1,3-beta-D-glucosidase</fullName>
        <ecNumber evidence="5">3.2.1.39</ecNumber>
    </recommendedName>
</protein>
<evidence type="ECO:0000256" key="10">
    <source>
        <dbReference type="ARBA" id="ARBA00023136"/>
    </source>
</evidence>
<reference evidence="18" key="1">
    <citation type="submission" date="2021-01" db="EMBL/GenBank/DDBJ databases">
        <title>Adiantum capillus-veneris genome.</title>
        <authorList>
            <person name="Fang Y."/>
            <person name="Liao Q."/>
        </authorList>
    </citation>
    <scope>NUCLEOTIDE SEQUENCE</scope>
    <source>
        <strain evidence="18">H3</strain>
        <tissue evidence="18">Leaf</tissue>
    </source>
</reference>
<dbReference type="Pfam" id="PF00332">
    <property type="entry name" value="Glyco_hydro_17"/>
    <property type="match status" value="1"/>
</dbReference>
<dbReference type="InterPro" id="IPR044965">
    <property type="entry name" value="Glyco_hydro_17_plant"/>
</dbReference>
<dbReference type="OrthoDB" id="1293114at2759"/>
<dbReference type="AlphaFoldDB" id="A0A9D4UKV0"/>
<dbReference type="Pfam" id="PF07983">
    <property type="entry name" value="X8"/>
    <property type="match status" value="1"/>
</dbReference>
<evidence type="ECO:0000256" key="5">
    <source>
        <dbReference type="ARBA" id="ARBA00012780"/>
    </source>
</evidence>
<feature type="signal peptide" evidence="16">
    <location>
        <begin position="1"/>
        <end position="26"/>
    </location>
</feature>
<name>A0A9D4UKV0_ADICA</name>
<dbReference type="GO" id="GO:0005975">
    <property type="term" value="P:carbohydrate metabolic process"/>
    <property type="evidence" value="ECO:0007669"/>
    <property type="project" value="InterPro"/>
</dbReference>
<dbReference type="Gene3D" id="1.20.58.1040">
    <property type="match status" value="1"/>
</dbReference>
<keyword evidence="7 16" id="KW-0732">Signal</keyword>
<dbReference type="PANTHER" id="PTHR32227">
    <property type="entry name" value="GLUCAN ENDO-1,3-BETA-GLUCOSIDASE BG1-RELATED-RELATED"/>
    <property type="match status" value="1"/>
</dbReference>
<feature type="chain" id="PRO_5039438309" description="glucan endo-1,3-beta-D-glucosidase" evidence="16">
    <location>
        <begin position="27"/>
        <end position="492"/>
    </location>
</feature>
<comment type="subcellular location">
    <subcellularLocation>
        <location evidence="2">Cell membrane</location>
    </subcellularLocation>
    <subcellularLocation>
        <location evidence="3">Membrane</location>
        <topology evidence="3">Lipid-anchor</topology>
    </subcellularLocation>
</comment>
<comment type="similarity">
    <text evidence="4 15">Belongs to the glycosyl hydrolase 17 family.</text>
</comment>
<dbReference type="FunFam" id="1.20.58.1040:FF:000002">
    <property type="entry name" value="Glucan endo-1,3-beta-glucosidase 8"/>
    <property type="match status" value="1"/>
</dbReference>
<evidence type="ECO:0000313" key="19">
    <source>
        <dbReference type="Proteomes" id="UP000886520"/>
    </source>
</evidence>
<comment type="catalytic activity">
    <reaction evidence="1">
        <text>Hydrolysis of (1-&gt;3)-beta-D-glucosidic linkages in (1-&gt;3)-beta-D-glucans.</text>
        <dbReference type="EC" id="3.2.1.39"/>
    </reaction>
</comment>
<dbReference type="SUPFAM" id="SSF51445">
    <property type="entry name" value="(Trans)glycosidases"/>
    <property type="match status" value="1"/>
</dbReference>
<dbReference type="InterPro" id="IPR017853">
    <property type="entry name" value="GH"/>
</dbReference>
<evidence type="ECO:0000256" key="1">
    <source>
        <dbReference type="ARBA" id="ARBA00000382"/>
    </source>
</evidence>
<evidence type="ECO:0000256" key="7">
    <source>
        <dbReference type="ARBA" id="ARBA00022729"/>
    </source>
</evidence>
<feature type="domain" description="X8" evidence="17">
    <location>
        <begin position="366"/>
        <end position="450"/>
    </location>
</feature>
<evidence type="ECO:0000256" key="8">
    <source>
        <dbReference type="ARBA" id="ARBA00022801"/>
    </source>
</evidence>
<keyword evidence="10" id="KW-0472">Membrane</keyword>
<evidence type="ECO:0000256" key="13">
    <source>
        <dbReference type="ARBA" id="ARBA00023288"/>
    </source>
</evidence>
<dbReference type="InterPro" id="IPR000490">
    <property type="entry name" value="Glyco_hydro_17"/>
</dbReference>
<keyword evidence="11" id="KW-1015">Disulfide bond</keyword>
<evidence type="ECO:0000256" key="16">
    <source>
        <dbReference type="SAM" id="SignalP"/>
    </source>
</evidence>
<evidence type="ECO:0000313" key="18">
    <source>
        <dbReference type="EMBL" id="KAI5069710.1"/>
    </source>
</evidence>
<keyword evidence="9" id="KW-0611">Plant defense</keyword>